<evidence type="ECO:0000313" key="1">
    <source>
        <dbReference type="EMBL" id="TXK81511.1"/>
    </source>
</evidence>
<comment type="caution">
    <text evidence="1">The sequence shown here is derived from an EMBL/GenBank/DDBJ whole genome shotgun (WGS) entry which is preliminary data.</text>
</comment>
<evidence type="ECO:0000313" key="2">
    <source>
        <dbReference type="Proteomes" id="UP000321814"/>
    </source>
</evidence>
<accession>A0A5C8LW46</accession>
<keyword evidence="2" id="KW-1185">Reference proteome</keyword>
<dbReference type="Proteomes" id="UP000321814">
    <property type="component" value="Unassembled WGS sequence"/>
</dbReference>
<proteinExistence type="predicted"/>
<dbReference type="EMBL" id="VRLR01000003">
    <property type="protein sequence ID" value="TXK81511.1"/>
    <property type="molecule type" value="Genomic_DNA"/>
</dbReference>
<evidence type="ECO:0008006" key="3">
    <source>
        <dbReference type="Google" id="ProtNLM"/>
    </source>
</evidence>
<sequence length="265" mass="30282">MTQKFCIFCNSSGLTKEHFWPNWLGEHIGKQESAKYIEGSIQATPKLDDSDEIINTRSGGVETKKFRVVCATCNSGWMSALEEKVKPILQNAITTCDMRLNEQQLHFFSKWIVMKTMLAEHTKLNTSSTPKVDLQRFGEKQTIPDYFKIYVVKHDMNEIFAYSRTSVRLGTVATKAAHIDRTDNNTQATSFLLGKLFIYVFSCTEPTVNILNDFKLNQLKRIKLEESRQLCFKSLKTLEESAIRRVIFALDSFINSPRTVSILSG</sequence>
<dbReference type="OrthoDB" id="4578725at2"/>
<protein>
    <recommendedName>
        <fullName evidence="3">HNH endonuclease</fullName>
    </recommendedName>
</protein>
<organism evidence="1 2">
    <name type="scientific">Rheinheimera tangshanensis</name>
    <dbReference type="NCBI Taxonomy" id="400153"/>
    <lineage>
        <taxon>Bacteria</taxon>
        <taxon>Pseudomonadati</taxon>
        <taxon>Pseudomonadota</taxon>
        <taxon>Gammaproteobacteria</taxon>
        <taxon>Chromatiales</taxon>
        <taxon>Chromatiaceae</taxon>
        <taxon>Rheinheimera</taxon>
    </lineage>
</organism>
<dbReference type="RefSeq" id="WP_147903675.1">
    <property type="nucleotide sequence ID" value="NZ_BAAAGC010000008.1"/>
</dbReference>
<name>A0A5C8LW46_9GAMM</name>
<dbReference type="AlphaFoldDB" id="A0A5C8LW46"/>
<gene>
    <name evidence="1" type="ORF">FU839_06235</name>
</gene>
<reference evidence="1 2" key="1">
    <citation type="submission" date="2019-08" db="EMBL/GenBank/DDBJ databases">
        <title>Draft genome analysis of Rheinheimera tangshanensis isolated from the roots of fresh rice plants (Oryza sativa).</title>
        <authorList>
            <person name="Yu Q."/>
            <person name="Qi Y."/>
            <person name="Zhang H."/>
            <person name="Pu J."/>
        </authorList>
    </citation>
    <scope>NUCLEOTIDE SEQUENCE [LARGE SCALE GENOMIC DNA]</scope>
    <source>
        <strain evidence="1 2">JA3-B52</strain>
    </source>
</reference>